<accession>A0A7L1MV47</accession>
<sequence>RTFLLLLFWAGWLGMVGAAAAIVARAPRCRPLPPAEWWHLGGLYKAPPKDLGGDLTEVASRLELLAGLGARGLVLGPLHPSQDPPQ</sequence>
<dbReference type="GO" id="GO:0016324">
    <property type="term" value="C:apical plasma membrane"/>
    <property type="evidence" value="ECO:0007669"/>
    <property type="project" value="TreeGrafter"/>
</dbReference>
<dbReference type="Proteomes" id="UP000565785">
    <property type="component" value="Unassembled WGS sequence"/>
</dbReference>
<dbReference type="InterPro" id="IPR042280">
    <property type="entry name" value="SLC3A2"/>
</dbReference>
<dbReference type="PANTHER" id="PTHR46673:SF1">
    <property type="entry name" value="4F2 CELL-SURFACE ANTIGEN HEAVY CHAIN"/>
    <property type="match status" value="1"/>
</dbReference>
<dbReference type="PANTHER" id="PTHR46673">
    <property type="entry name" value="4F2 CELL-SURFACE ANTIGEN HEAVY CHAIN"/>
    <property type="match status" value="1"/>
</dbReference>
<proteinExistence type="predicted"/>
<keyword evidence="4" id="KW-1185">Reference proteome</keyword>
<dbReference type="InterPro" id="IPR017853">
    <property type="entry name" value="GH"/>
</dbReference>
<dbReference type="SUPFAM" id="SSF51445">
    <property type="entry name" value="(Trans)glycosidases"/>
    <property type="match status" value="1"/>
</dbReference>
<dbReference type="GO" id="GO:0015173">
    <property type="term" value="F:aromatic amino acid transmembrane transporter activity"/>
    <property type="evidence" value="ECO:0007669"/>
    <property type="project" value="TreeGrafter"/>
</dbReference>
<feature type="non-terminal residue" evidence="3">
    <location>
        <position position="1"/>
    </location>
</feature>
<dbReference type="Gene3D" id="3.20.20.80">
    <property type="entry name" value="Glycosidases"/>
    <property type="match status" value="1"/>
</dbReference>
<dbReference type="GO" id="GO:0015190">
    <property type="term" value="F:L-leucine transmembrane transporter activity"/>
    <property type="evidence" value="ECO:0007669"/>
    <property type="project" value="TreeGrafter"/>
</dbReference>
<reference evidence="3 4" key="1">
    <citation type="submission" date="2019-09" db="EMBL/GenBank/DDBJ databases">
        <title>Bird 10,000 Genomes (B10K) Project - Family phase.</title>
        <authorList>
            <person name="Zhang G."/>
        </authorList>
    </citation>
    <scope>NUCLEOTIDE SEQUENCE [LARGE SCALE GENOMIC DNA]</scope>
    <source>
        <strain evidence="3">B10K-DU-002-35</strain>
        <tissue evidence="3">Muscle</tissue>
    </source>
</reference>
<dbReference type="GO" id="GO:1903801">
    <property type="term" value="P:L-leucine import across plasma membrane"/>
    <property type="evidence" value="ECO:0007669"/>
    <property type="project" value="TreeGrafter"/>
</dbReference>
<feature type="chain" id="PRO_5029745998" evidence="1">
    <location>
        <begin position="19"/>
        <end position="86"/>
    </location>
</feature>
<evidence type="ECO:0000256" key="1">
    <source>
        <dbReference type="SAM" id="SignalP"/>
    </source>
</evidence>
<protein>
    <submittedName>
        <fullName evidence="3">4F2 protein</fullName>
    </submittedName>
</protein>
<evidence type="ECO:0000259" key="2">
    <source>
        <dbReference type="Pfam" id="PF16028"/>
    </source>
</evidence>
<comment type="caution">
    <text evidence="3">The sequence shown here is derived from an EMBL/GenBank/DDBJ whole genome shotgun (WGS) entry which is preliminary data.</text>
</comment>
<evidence type="ECO:0000313" key="4">
    <source>
        <dbReference type="Proteomes" id="UP000565785"/>
    </source>
</evidence>
<feature type="domain" description="Solute carrier family 3 member 2 N-terminal" evidence="2">
    <location>
        <begin position="1"/>
        <end position="44"/>
    </location>
</feature>
<dbReference type="Pfam" id="PF16028">
    <property type="entry name" value="SLC3A2_N"/>
    <property type="match status" value="1"/>
</dbReference>
<dbReference type="GO" id="GO:0015823">
    <property type="term" value="P:phenylalanine transport"/>
    <property type="evidence" value="ECO:0007669"/>
    <property type="project" value="TreeGrafter"/>
</dbReference>
<dbReference type="GO" id="GO:1904273">
    <property type="term" value="P:L-alanine import across plasma membrane"/>
    <property type="evidence" value="ECO:0007669"/>
    <property type="project" value="TreeGrafter"/>
</dbReference>
<feature type="signal peptide" evidence="1">
    <location>
        <begin position="1"/>
        <end position="18"/>
    </location>
</feature>
<gene>
    <name evidence="3" type="primary">Slc3a2</name>
    <name evidence="3" type="ORF">RHICYA_R15987</name>
</gene>
<keyword evidence="1" id="KW-0732">Signal</keyword>
<feature type="non-terminal residue" evidence="3">
    <location>
        <position position="86"/>
    </location>
</feature>
<organism evidence="3 4">
    <name type="scientific">Rhinopomastus cyanomelas</name>
    <name type="common">Common scimitarbill</name>
    <dbReference type="NCBI Taxonomy" id="113115"/>
    <lineage>
        <taxon>Eukaryota</taxon>
        <taxon>Metazoa</taxon>
        <taxon>Chordata</taxon>
        <taxon>Craniata</taxon>
        <taxon>Vertebrata</taxon>
        <taxon>Euteleostomi</taxon>
        <taxon>Archelosauria</taxon>
        <taxon>Archosauria</taxon>
        <taxon>Dinosauria</taxon>
        <taxon>Saurischia</taxon>
        <taxon>Theropoda</taxon>
        <taxon>Coelurosauria</taxon>
        <taxon>Aves</taxon>
        <taxon>Neognathae</taxon>
        <taxon>Neoaves</taxon>
        <taxon>Telluraves</taxon>
        <taxon>Coraciimorphae</taxon>
        <taxon>Bucerotiformes</taxon>
        <taxon>Rhinopomastidae</taxon>
        <taxon>Rhinopomastus</taxon>
    </lineage>
</organism>
<evidence type="ECO:0000313" key="3">
    <source>
        <dbReference type="EMBL" id="NXN91428.1"/>
    </source>
</evidence>
<dbReference type="InterPro" id="IPR031984">
    <property type="entry name" value="SLC3A2_N"/>
</dbReference>
<dbReference type="GO" id="GO:0016323">
    <property type="term" value="C:basolateral plasma membrane"/>
    <property type="evidence" value="ECO:0007669"/>
    <property type="project" value="TreeGrafter"/>
</dbReference>
<dbReference type="GO" id="GO:0015180">
    <property type="term" value="F:L-alanine transmembrane transporter activity"/>
    <property type="evidence" value="ECO:0007669"/>
    <property type="project" value="TreeGrafter"/>
</dbReference>
<dbReference type="AlphaFoldDB" id="A0A7L1MV47"/>
<dbReference type="EMBL" id="VXBP01000426">
    <property type="protein sequence ID" value="NXN91428.1"/>
    <property type="molecule type" value="Genomic_DNA"/>
</dbReference>
<name>A0A7L1MV47_RHICY</name>